<dbReference type="Proteomes" id="UP001352263">
    <property type="component" value="Unassembled WGS sequence"/>
</dbReference>
<sequence>MYGWIPGLTRYLRKLFRKSRKQARHRLRSWLAGRRCLLADRVGVSLSPRGCSGATSDGASFAGAVYFAICCSGAAAGDALAVSLRSPDVEPEVSGAPAVAAVPAADRGHGRLSKRELKKLRFDFK</sequence>
<protein>
    <submittedName>
        <fullName evidence="1">Uncharacterized protein</fullName>
    </submittedName>
</protein>
<name>A0ABU6J3R6_9BURK</name>
<accession>A0ABU6J3R6</accession>
<evidence type="ECO:0000313" key="1">
    <source>
        <dbReference type="EMBL" id="MEC4718015.1"/>
    </source>
</evidence>
<organism evidence="1 2">
    <name type="scientific">Noviherbaspirillum album</name>
    <dbReference type="NCBI Taxonomy" id="3080276"/>
    <lineage>
        <taxon>Bacteria</taxon>
        <taxon>Pseudomonadati</taxon>
        <taxon>Pseudomonadota</taxon>
        <taxon>Betaproteobacteria</taxon>
        <taxon>Burkholderiales</taxon>
        <taxon>Oxalobacteraceae</taxon>
        <taxon>Noviherbaspirillum</taxon>
    </lineage>
</organism>
<reference evidence="1 2" key="1">
    <citation type="submission" date="2023-10" db="EMBL/GenBank/DDBJ databases">
        <title>Noviherbaspirillum sp. CPCC 100848 genome assembly.</title>
        <authorList>
            <person name="Li X.Y."/>
            <person name="Fang X.M."/>
        </authorList>
    </citation>
    <scope>NUCLEOTIDE SEQUENCE [LARGE SCALE GENOMIC DNA]</scope>
    <source>
        <strain evidence="1 2">CPCC 100848</strain>
    </source>
</reference>
<dbReference type="RefSeq" id="WP_326504753.1">
    <property type="nucleotide sequence ID" value="NZ_JAWIIV010000001.1"/>
</dbReference>
<comment type="caution">
    <text evidence="1">The sequence shown here is derived from an EMBL/GenBank/DDBJ whole genome shotgun (WGS) entry which is preliminary data.</text>
</comment>
<dbReference type="EMBL" id="JAWIIV010000001">
    <property type="protein sequence ID" value="MEC4718015.1"/>
    <property type="molecule type" value="Genomic_DNA"/>
</dbReference>
<evidence type="ECO:0000313" key="2">
    <source>
        <dbReference type="Proteomes" id="UP001352263"/>
    </source>
</evidence>
<keyword evidence="2" id="KW-1185">Reference proteome</keyword>
<proteinExistence type="predicted"/>
<gene>
    <name evidence="1" type="ORF">RY831_02535</name>
</gene>